<keyword evidence="4" id="KW-1185">Reference proteome</keyword>
<dbReference type="PaxDb" id="65489-OBART07G12580.1"/>
<dbReference type="Gramene" id="OBART07G12580.1">
    <property type="protein sequence ID" value="OBART07G12580.1"/>
    <property type="gene ID" value="OBART07G12580"/>
</dbReference>
<dbReference type="PANTHER" id="PTHR34708">
    <property type="entry name" value="OS07G0440000 PROTEIN"/>
    <property type="match status" value="1"/>
</dbReference>
<dbReference type="EnsemblPlants" id="OBART07G12580.1">
    <property type="protein sequence ID" value="OBART07G12580.1"/>
    <property type="gene ID" value="OBART07G12580"/>
</dbReference>
<feature type="domain" description="KIB1-4 beta-propeller" evidence="2">
    <location>
        <begin position="86"/>
        <end position="170"/>
    </location>
</feature>
<dbReference type="AlphaFoldDB" id="A0A0D3GQD5"/>
<evidence type="ECO:0000259" key="2">
    <source>
        <dbReference type="Pfam" id="PF03478"/>
    </source>
</evidence>
<dbReference type="Pfam" id="PF00646">
    <property type="entry name" value="F-box"/>
    <property type="match status" value="1"/>
</dbReference>
<evidence type="ECO:0000259" key="1">
    <source>
        <dbReference type="Pfam" id="PF00646"/>
    </source>
</evidence>
<evidence type="ECO:0000313" key="4">
    <source>
        <dbReference type="Proteomes" id="UP000026960"/>
    </source>
</evidence>
<feature type="domain" description="F-box" evidence="1">
    <location>
        <begin position="18"/>
        <end position="50"/>
    </location>
</feature>
<accession>A0A0D3GQD5</accession>
<dbReference type="InterPro" id="IPR001810">
    <property type="entry name" value="F-box_dom"/>
</dbReference>
<dbReference type="Proteomes" id="UP000026960">
    <property type="component" value="Chromosome 7"/>
</dbReference>
<dbReference type="HOGENOM" id="CLU_1263250_0_0_1"/>
<dbReference type="InterPro" id="IPR005174">
    <property type="entry name" value="KIB1-4_b-propeller"/>
</dbReference>
<dbReference type="Gene3D" id="1.20.1280.50">
    <property type="match status" value="1"/>
</dbReference>
<name>A0A0D3GQD5_9ORYZ</name>
<dbReference type="PANTHER" id="PTHR34708:SF2">
    <property type="entry name" value="OS07G0440000 PROTEIN"/>
    <property type="match status" value="1"/>
</dbReference>
<dbReference type="SUPFAM" id="SSF81383">
    <property type="entry name" value="F-box domain"/>
    <property type="match status" value="1"/>
</dbReference>
<dbReference type="STRING" id="65489.A0A0D3GQD5"/>
<sequence length="219" mass="23431">MATATATASRKGDHDCPELPPDTLRLILASLPIKSRVRARAVCAAWSSALPDKIDPFPWLLRLPPAHGDAAAAAASSPAVFFPSTGTSAGFELPFHRPGTRCVGMHDGWIAAVDVDLGVRILDPLSGARVDLPPLTACPGVGFGRGRASRRLHEQVEYRQSPTAVTDCFARESNRRLTGVGTFDVKSGSLEMLWKDGAGDDPLEACRAPTWFAPPSFFR</sequence>
<dbReference type="InterPro" id="IPR036047">
    <property type="entry name" value="F-box-like_dom_sf"/>
</dbReference>
<protein>
    <submittedName>
        <fullName evidence="3">Uncharacterized protein</fullName>
    </submittedName>
</protein>
<proteinExistence type="predicted"/>
<dbReference type="Pfam" id="PF03478">
    <property type="entry name" value="Beta-prop_KIB1-4"/>
    <property type="match status" value="1"/>
</dbReference>
<evidence type="ECO:0000313" key="3">
    <source>
        <dbReference type="EnsemblPlants" id="OBART07G12580.1"/>
    </source>
</evidence>
<organism evidence="3">
    <name type="scientific">Oryza barthii</name>
    <dbReference type="NCBI Taxonomy" id="65489"/>
    <lineage>
        <taxon>Eukaryota</taxon>
        <taxon>Viridiplantae</taxon>
        <taxon>Streptophyta</taxon>
        <taxon>Embryophyta</taxon>
        <taxon>Tracheophyta</taxon>
        <taxon>Spermatophyta</taxon>
        <taxon>Magnoliopsida</taxon>
        <taxon>Liliopsida</taxon>
        <taxon>Poales</taxon>
        <taxon>Poaceae</taxon>
        <taxon>BOP clade</taxon>
        <taxon>Oryzoideae</taxon>
        <taxon>Oryzeae</taxon>
        <taxon>Oryzinae</taxon>
        <taxon>Oryza</taxon>
    </lineage>
</organism>
<reference evidence="3" key="2">
    <citation type="submission" date="2015-03" db="UniProtKB">
        <authorList>
            <consortium name="EnsemblPlants"/>
        </authorList>
    </citation>
    <scope>IDENTIFICATION</scope>
</reference>
<reference evidence="3" key="1">
    <citation type="journal article" date="2009" name="Rice">
        <title>De Novo Next Generation Sequencing of Plant Genomes.</title>
        <authorList>
            <person name="Rounsley S."/>
            <person name="Marri P.R."/>
            <person name="Yu Y."/>
            <person name="He R."/>
            <person name="Sisneros N."/>
            <person name="Goicoechea J.L."/>
            <person name="Lee S.J."/>
            <person name="Angelova A."/>
            <person name="Kudrna D."/>
            <person name="Luo M."/>
            <person name="Affourtit J."/>
            <person name="Desany B."/>
            <person name="Knight J."/>
            <person name="Niazi F."/>
            <person name="Egholm M."/>
            <person name="Wing R.A."/>
        </authorList>
    </citation>
    <scope>NUCLEOTIDE SEQUENCE [LARGE SCALE GENOMIC DNA]</scope>
    <source>
        <strain evidence="3">cv. IRGC 105608</strain>
    </source>
</reference>